<dbReference type="EMBL" id="NTGA01000057">
    <property type="protein sequence ID" value="PAY21738.1"/>
    <property type="molecule type" value="Genomic_DNA"/>
</dbReference>
<reference evidence="3" key="1">
    <citation type="submission" date="2017-09" db="EMBL/GenBank/DDBJ databases">
        <authorList>
            <person name="Zhang Y."/>
            <person name="Huang X."/>
            <person name="Liu J."/>
            <person name="Lu L."/>
            <person name="Peng K."/>
        </authorList>
    </citation>
    <scope>NUCLEOTIDE SEQUENCE [LARGE SCALE GENOMIC DNA]</scope>
    <source>
        <strain evidence="3">S-XJ-1</strain>
    </source>
</reference>
<feature type="domain" description="DUF4352" evidence="1">
    <location>
        <begin position="26"/>
        <end position="91"/>
    </location>
</feature>
<evidence type="ECO:0000313" key="3">
    <source>
        <dbReference type="Proteomes" id="UP000218810"/>
    </source>
</evidence>
<dbReference type="AlphaFoldDB" id="A0A2A2WKK8"/>
<evidence type="ECO:0000313" key="2">
    <source>
        <dbReference type="EMBL" id="PAY21738.1"/>
    </source>
</evidence>
<dbReference type="InterPro" id="IPR029051">
    <property type="entry name" value="DUF4352"/>
</dbReference>
<sequence>MEGQLLDVDLTIETKPGASEYMLTGSFQTYNWSVVTAEGVTKKNETGALMSPCNADPDGLGGMLNPGSKYAGMLQFDVPADSQTLLLEVPGVDTWEWPIPAVG</sequence>
<evidence type="ECO:0000259" key="1">
    <source>
        <dbReference type="Pfam" id="PF11611"/>
    </source>
</evidence>
<dbReference type="Proteomes" id="UP000218810">
    <property type="component" value="Unassembled WGS sequence"/>
</dbReference>
<keyword evidence="3" id="KW-1185">Reference proteome</keyword>
<gene>
    <name evidence="2" type="ORF">CEY15_17320</name>
</gene>
<comment type="caution">
    <text evidence="2">The sequence shown here is derived from an EMBL/GenBank/DDBJ whole genome shotgun (WGS) entry which is preliminary data.</text>
</comment>
<accession>A0A2A2WKK8</accession>
<organism evidence="2 3">
    <name type="scientific">Dietzia natronolimnaea</name>
    <dbReference type="NCBI Taxonomy" id="161920"/>
    <lineage>
        <taxon>Bacteria</taxon>
        <taxon>Bacillati</taxon>
        <taxon>Actinomycetota</taxon>
        <taxon>Actinomycetes</taxon>
        <taxon>Mycobacteriales</taxon>
        <taxon>Dietziaceae</taxon>
        <taxon>Dietzia</taxon>
    </lineage>
</organism>
<name>A0A2A2WKK8_9ACTN</name>
<proteinExistence type="predicted"/>
<protein>
    <recommendedName>
        <fullName evidence="1">DUF4352 domain-containing protein</fullName>
    </recommendedName>
</protein>
<dbReference type="Pfam" id="PF11611">
    <property type="entry name" value="DUF4352"/>
    <property type="match status" value="1"/>
</dbReference>